<evidence type="ECO:0000256" key="1">
    <source>
        <dbReference type="ARBA" id="ARBA00004651"/>
    </source>
</evidence>
<evidence type="ECO:0000256" key="3">
    <source>
        <dbReference type="ARBA" id="ARBA00022692"/>
    </source>
</evidence>
<accession>A0ABS7XR00</accession>
<keyword evidence="2" id="KW-1003">Cell membrane</keyword>
<dbReference type="Proteomes" id="UP001198901">
    <property type="component" value="Unassembled WGS sequence"/>
</dbReference>
<keyword evidence="3 6" id="KW-0812">Transmembrane</keyword>
<comment type="subcellular location">
    <subcellularLocation>
        <location evidence="1">Cell membrane</location>
        <topology evidence="1">Multi-pass membrane protein</topology>
    </subcellularLocation>
</comment>
<dbReference type="EMBL" id="JAIUJR010000004">
    <property type="protein sequence ID" value="MCA0132447.1"/>
    <property type="molecule type" value="Genomic_DNA"/>
</dbReference>
<protein>
    <submittedName>
        <fullName evidence="7">Oligosaccharide flippase family protein</fullName>
    </submittedName>
</protein>
<evidence type="ECO:0000256" key="4">
    <source>
        <dbReference type="ARBA" id="ARBA00022989"/>
    </source>
</evidence>
<dbReference type="Pfam" id="PF01943">
    <property type="entry name" value="Polysacc_synt"/>
    <property type="match status" value="1"/>
</dbReference>
<feature type="transmembrane region" description="Helical" evidence="6">
    <location>
        <begin position="64"/>
        <end position="84"/>
    </location>
</feature>
<dbReference type="InterPro" id="IPR050833">
    <property type="entry name" value="Poly_Biosynth_Transport"/>
</dbReference>
<proteinExistence type="predicted"/>
<feature type="transmembrane region" description="Helical" evidence="6">
    <location>
        <begin position="267"/>
        <end position="287"/>
    </location>
</feature>
<keyword evidence="8" id="KW-1185">Reference proteome</keyword>
<feature type="transmembrane region" description="Helical" evidence="6">
    <location>
        <begin position="376"/>
        <end position="396"/>
    </location>
</feature>
<evidence type="ECO:0000256" key="6">
    <source>
        <dbReference type="SAM" id="Phobius"/>
    </source>
</evidence>
<reference evidence="8" key="1">
    <citation type="submission" date="2023-07" db="EMBL/GenBank/DDBJ databases">
        <authorList>
            <person name="Yue Y."/>
        </authorList>
    </citation>
    <scope>NUCLEOTIDE SEQUENCE [LARGE SCALE GENOMIC DNA]</scope>
    <source>
        <strain evidence="8">D23</strain>
    </source>
</reference>
<name>A0ABS7XR00_9FLAO</name>
<dbReference type="PANTHER" id="PTHR30250">
    <property type="entry name" value="PST FAMILY PREDICTED COLANIC ACID TRANSPORTER"/>
    <property type="match status" value="1"/>
</dbReference>
<organism evidence="7 8">
    <name type="scientific">Winogradskyella alexanderae</name>
    <dbReference type="NCBI Taxonomy" id="2877123"/>
    <lineage>
        <taxon>Bacteria</taxon>
        <taxon>Pseudomonadati</taxon>
        <taxon>Bacteroidota</taxon>
        <taxon>Flavobacteriia</taxon>
        <taxon>Flavobacteriales</taxon>
        <taxon>Flavobacteriaceae</taxon>
        <taxon>Winogradskyella</taxon>
    </lineage>
</organism>
<feature type="transmembrane region" description="Helical" evidence="6">
    <location>
        <begin position="104"/>
        <end position="124"/>
    </location>
</feature>
<feature type="transmembrane region" description="Helical" evidence="6">
    <location>
        <begin position="136"/>
        <end position="157"/>
    </location>
</feature>
<comment type="caution">
    <text evidence="7">The sequence shown here is derived from an EMBL/GenBank/DDBJ whole genome shotgun (WGS) entry which is preliminary data.</text>
</comment>
<sequence length="434" mass="48710">MNFPIINISELKSRALNSRLINDSFWALFGNIIAKGLALVAGIIVARFLGKDTFGEYGIIRNTLMSIAVFSTFGLGYTATKYVAEYKNSNPAFLRVILKYSRNITLFVSGTMAAALLISANYFSEIVLESSHLANPLRLVALWIVFNAVTTTQIGVLAGFGDFKGMSRINTIVGIITFIFSLSLTYYFGLNGALVALLISQIVNCWLNYRLVKSNLPQRSDSVEIDKPLLKDILKFSLPVALQEALYSLTSWLISLILIKLASFGELGLYAAAMQWNTIILFVPGILRNVILSHLSEVTNIPKRHDRVLKLTLIINFLMTFIPFLIVYFLSDFIANFYGDSFVGLADIISIAVFTAIFSSMSNVYAQAFMSKGKNWLMFIIILFRNISIILLFYLLFLEFQDLKTGSYILVISNLIITAFFFFILSLIYKLKVH</sequence>
<feature type="transmembrane region" description="Helical" evidence="6">
    <location>
        <begin position="342"/>
        <end position="364"/>
    </location>
</feature>
<gene>
    <name evidence="7" type="ORF">LBU54_07605</name>
</gene>
<keyword evidence="4 6" id="KW-1133">Transmembrane helix</keyword>
<evidence type="ECO:0000313" key="7">
    <source>
        <dbReference type="EMBL" id="MCA0132447.1"/>
    </source>
</evidence>
<feature type="transmembrane region" description="Helical" evidence="6">
    <location>
        <begin position="408"/>
        <end position="429"/>
    </location>
</feature>
<dbReference type="RefSeq" id="WP_224527974.1">
    <property type="nucleotide sequence ID" value="NZ_JAIUJR010000004.1"/>
</dbReference>
<dbReference type="InterPro" id="IPR002797">
    <property type="entry name" value="Polysacc_synth"/>
</dbReference>
<evidence type="ECO:0000313" key="8">
    <source>
        <dbReference type="Proteomes" id="UP001198901"/>
    </source>
</evidence>
<feature type="transmembrane region" description="Helical" evidence="6">
    <location>
        <begin position="20"/>
        <end position="44"/>
    </location>
</feature>
<keyword evidence="5 6" id="KW-0472">Membrane</keyword>
<feature type="transmembrane region" description="Helical" evidence="6">
    <location>
        <begin position="308"/>
        <end position="330"/>
    </location>
</feature>
<feature type="transmembrane region" description="Helical" evidence="6">
    <location>
        <begin position="169"/>
        <end position="188"/>
    </location>
</feature>
<dbReference type="PANTHER" id="PTHR30250:SF11">
    <property type="entry name" value="O-ANTIGEN TRANSPORTER-RELATED"/>
    <property type="match status" value="1"/>
</dbReference>
<evidence type="ECO:0000256" key="2">
    <source>
        <dbReference type="ARBA" id="ARBA00022475"/>
    </source>
</evidence>
<evidence type="ECO:0000256" key="5">
    <source>
        <dbReference type="ARBA" id="ARBA00023136"/>
    </source>
</evidence>